<keyword evidence="1" id="KW-0805">Transcription regulation</keyword>
<dbReference type="Proteomes" id="UP000274271">
    <property type="component" value="Unassembled WGS sequence"/>
</dbReference>
<comment type="caution">
    <text evidence="5">The sequence shown here is derived from an EMBL/GenBank/DDBJ whole genome shotgun (WGS) entry which is preliminary data.</text>
</comment>
<dbReference type="PROSITE" id="PS01124">
    <property type="entry name" value="HTH_ARAC_FAMILY_2"/>
    <property type="match status" value="1"/>
</dbReference>
<keyword evidence="3" id="KW-0804">Transcription</keyword>
<dbReference type="InterPro" id="IPR020449">
    <property type="entry name" value="Tscrpt_reg_AraC-type_HTH"/>
</dbReference>
<dbReference type="PANTHER" id="PTHR43280">
    <property type="entry name" value="ARAC-FAMILY TRANSCRIPTIONAL REGULATOR"/>
    <property type="match status" value="1"/>
</dbReference>
<dbReference type="Pfam" id="PF02311">
    <property type="entry name" value="AraC_binding"/>
    <property type="match status" value="1"/>
</dbReference>
<dbReference type="RefSeq" id="WP_124904330.1">
    <property type="nucleotide sequence ID" value="NZ_RQJP01000001.1"/>
</dbReference>
<dbReference type="InterPro" id="IPR009057">
    <property type="entry name" value="Homeodomain-like_sf"/>
</dbReference>
<gene>
    <name evidence="5" type="ORF">EHT87_04655</name>
</gene>
<organism evidence="5 6">
    <name type="scientific">Larkinella knui</name>
    <dbReference type="NCBI Taxonomy" id="2025310"/>
    <lineage>
        <taxon>Bacteria</taxon>
        <taxon>Pseudomonadati</taxon>
        <taxon>Bacteroidota</taxon>
        <taxon>Cytophagia</taxon>
        <taxon>Cytophagales</taxon>
        <taxon>Spirosomataceae</taxon>
        <taxon>Larkinella</taxon>
    </lineage>
</organism>
<dbReference type="GO" id="GO:0043565">
    <property type="term" value="F:sequence-specific DNA binding"/>
    <property type="evidence" value="ECO:0007669"/>
    <property type="project" value="InterPro"/>
</dbReference>
<keyword evidence="6" id="KW-1185">Reference proteome</keyword>
<evidence type="ECO:0000256" key="1">
    <source>
        <dbReference type="ARBA" id="ARBA00023015"/>
    </source>
</evidence>
<name>A0A3P1CWW8_9BACT</name>
<evidence type="ECO:0000313" key="6">
    <source>
        <dbReference type="Proteomes" id="UP000274271"/>
    </source>
</evidence>
<feature type="domain" description="HTH araC/xylS-type" evidence="4">
    <location>
        <begin position="186"/>
        <end position="284"/>
    </location>
</feature>
<dbReference type="SUPFAM" id="SSF51215">
    <property type="entry name" value="Regulatory protein AraC"/>
    <property type="match status" value="1"/>
</dbReference>
<dbReference type="GO" id="GO:0003700">
    <property type="term" value="F:DNA-binding transcription factor activity"/>
    <property type="evidence" value="ECO:0007669"/>
    <property type="project" value="InterPro"/>
</dbReference>
<dbReference type="PRINTS" id="PR00032">
    <property type="entry name" value="HTHARAC"/>
</dbReference>
<dbReference type="InterPro" id="IPR037923">
    <property type="entry name" value="HTH-like"/>
</dbReference>
<dbReference type="SUPFAM" id="SSF46689">
    <property type="entry name" value="Homeodomain-like"/>
    <property type="match status" value="1"/>
</dbReference>
<protein>
    <submittedName>
        <fullName evidence="5">Helix-turn-helix domain-containing protein</fullName>
    </submittedName>
</protein>
<sequence length="289" mass="34265">MLSQKPVYQLQAFSENEAEKLFHMRRLETVLQEFKDINKPHSHSFYLVMWIKDGSGTHTIDAKTYSIAPNQLYFLSPGKVHSWQASADSKGYNLYFDSNFCRGRVSRRLYHYPFFQSTKHEPFLVITDQQSLFSGIFDFIYEEYTGNQSNRYEVILSACHIVLELADRLYNQQWTNEDTYLYDRVRQYEQLIEDQFLTVREVSAYAAQMHLTPHYLNQLCKKILGKTASQLFQERILLEASYLLRNTTLSIKEIGFRLGFQDPSYFVRFFRKNSGETPANFRLHQKDKR</sequence>
<evidence type="ECO:0000259" key="4">
    <source>
        <dbReference type="PROSITE" id="PS01124"/>
    </source>
</evidence>
<dbReference type="InterPro" id="IPR014710">
    <property type="entry name" value="RmlC-like_jellyroll"/>
</dbReference>
<dbReference type="Gene3D" id="2.60.120.10">
    <property type="entry name" value="Jelly Rolls"/>
    <property type="match status" value="1"/>
</dbReference>
<evidence type="ECO:0000256" key="2">
    <source>
        <dbReference type="ARBA" id="ARBA00023125"/>
    </source>
</evidence>
<evidence type="ECO:0000256" key="3">
    <source>
        <dbReference type="ARBA" id="ARBA00023163"/>
    </source>
</evidence>
<dbReference type="InterPro" id="IPR003313">
    <property type="entry name" value="AraC-bd"/>
</dbReference>
<accession>A0A3P1CWW8</accession>
<dbReference type="OrthoDB" id="9793451at2"/>
<keyword evidence="2" id="KW-0238">DNA-binding</keyword>
<dbReference type="Gene3D" id="1.10.10.60">
    <property type="entry name" value="Homeodomain-like"/>
    <property type="match status" value="1"/>
</dbReference>
<dbReference type="PANTHER" id="PTHR43280:SF32">
    <property type="entry name" value="TRANSCRIPTIONAL REGULATORY PROTEIN"/>
    <property type="match status" value="1"/>
</dbReference>
<dbReference type="SMART" id="SM00342">
    <property type="entry name" value="HTH_ARAC"/>
    <property type="match status" value="1"/>
</dbReference>
<evidence type="ECO:0000313" key="5">
    <source>
        <dbReference type="EMBL" id="RRB17580.1"/>
    </source>
</evidence>
<proteinExistence type="predicted"/>
<dbReference type="Pfam" id="PF12833">
    <property type="entry name" value="HTH_18"/>
    <property type="match status" value="1"/>
</dbReference>
<dbReference type="AlphaFoldDB" id="A0A3P1CWW8"/>
<dbReference type="EMBL" id="RQJP01000001">
    <property type="protein sequence ID" value="RRB17580.1"/>
    <property type="molecule type" value="Genomic_DNA"/>
</dbReference>
<dbReference type="InterPro" id="IPR018060">
    <property type="entry name" value="HTH_AraC"/>
</dbReference>
<reference evidence="5 6" key="1">
    <citation type="submission" date="2018-11" db="EMBL/GenBank/DDBJ databases">
        <authorList>
            <person name="Zhou Z."/>
            <person name="Wang G."/>
        </authorList>
    </citation>
    <scope>NUCLEOTIDE SEQUENCE [LARGE SCALE GENOMIC DNA]</scope>
    <source>
        <strain evidence="5 6">KCTC42998</strain>
    </source>
</reference>